<gene>
    <name evidence="1" type="ORF">RHODO2019_18535</name>
</gene>
<dbReference type="CDD" id="cd16412">
    <property type="entry name" value="dndB"/>
    <property type="match status" value="1"/>
</dbReference>
<dbReference type="NCBIfam" id="TIGR03187">
    <property type="entry name" value="DGQHR"/>
    <property type="match status" value="1"/>
</dbReference>
<reference evidence="1" key="1">
    <citation type="submission" date="2022-10" db="EMBL/GenBank/DDBJ databases">
        <title>Rhodococcus sp.75.</title>
        <authorList>
            <person name="Sun M."/>
        </authorList>
    </citation>
    <scope>NUCLEOTIDE SEQUENCE</scope>
    <source>
        <strain evidence="1">75</strain>
        <plasmid evidence="1">unnamed2</plasmid>
    </source>
</reference>
<evidence type="ECO:0000313" key="1">
    <source>
        <dbReference type="EMBL" id="UZJ26990.1"/>
    </source>
</evidence>
<geneLocation type="plasmid" evidence="1 2">
    <name>unnamed2</name>
</geneLocation>
<dbReference type="RefSeq" id="WP_265385094.1">
    <property type="nucleotide sequence ID" value="NZ_CP110617.1"/>
</dbReference>
<dbReference type="Pfam" id="PF14072">
    <property type="entry name" value="DndB"/>
    <property type="match status" value="1"/>
</dbReference>
<accession>A0ABY6P5R9</accession>
<organism evidence="1 2">
    <name type="scientific">Rhodococcus antarcticus</name>
    <dbReference type="NCBI Taxonomy" id="2987751"/>
    <lineage>
        <taxon>Bacteria</taxon>
        <taxon>Bacillati</taxon>
        <taxon>Actinomycetota</taxon>
        <taxon>Actinomycetes</taxon>
        <taxon>Mycobacteriales</taxon>
        <taxon>Nocardiaceae</taxon>
        <taxon>Rhodococcus</taxon>
    </lineage>
</organism>
<dbReference type="InterPro" id="IPR017601">
    <property type="entry name" value="DGQHR-contain_dom"/>
</dbReference>
<dbReference type="Proteomes" id="UP001164965">
    <property type="component" value="Plasmid unnamed2"/>
</dbReference>
<name>A0ABY6P5R9_9NOCA</name>
<evidence type="ECO:0000313" key="2">
    <source>
        <dbReference type="Proteomes" id="UP001164965"/>
    </source>
</evidence>
<dbReference type="InterPro" id="IPR017642">
    <property type="entry name" value="DNA_S_mod_DndB"/>
</dbReference>
<sequence>MAEKIKRPTFGRIARPGIGYHQGSRQMVTTVLSPVQFVNAIGEREEWDPLSGTGTNRREDKQHRRGIADYLAANADYVLNSILVYLSPDEAEFVADEPGAPVSLGTLYIDADAKMVVGDGGHRSSAYGDVIDAHRPLADEVFARMTANGQPVIVVLDDNQARRVQDFTDLQNNAKPLNQSVAQSMDRRELVNRMLLEAVIKAGDVPVFDNGNRVEFLTDSPGKLSAKIASYKTLRYASGTLLVGTGYRSTKAWAEAVDLLVSRDEEAAAEKVIAFWQGYSDLPPVAQALSVDRGVAILREDTWLTSANVMYALAAAVHNVTTGDAAITTPEAFAALGSFDFTRTATGLHGTLVDPPLTAGGNPKARTGRDAWESAAEVFTNVIVQSATTT</sequence>
<protein>
    <submittedName>
        <fullName evidence="1">DNA sulfur modification protein DndB</fullName>
    </submittedName>
</protein>
<proteinExistence type="predicted"/>
<dbReference type="EMBL" id="CP110617">
    <property type="protein sequence ID" value="UZJ26990.1"/>
    <property type="molecule type" value="Genomic_DNA"/>
</dbReference>
<keyword evidence="2" id="KW-1185">Reference proteome</keyword>
<keyword evidence="1" id="KW-0614">Plasmid</keyword>